<dbReference type="SMART" id="SM01325">
    <property type="entry name" value="DUF3160"/>
    <property type="match status" value="1"/>
</dbReference>
<protein>
    <recommendedName>
        <fullName evidence="5">DUF3160 domain-containing protein</fullName>
    </recommendedName>
</protein>
<accession>A0A1F4URT7</accession>
<dbReference type="AlphaFoldDB" id="A0A1F4URT7"/>
<dbReference type="Proteomes" id="UP000176608">
    <property type="component" value="Unassembled WGS sequence"/>
</dbReference>
<feature type="region of interest" description="Disordered" evidence="1">
    <location>
        <begin position="1"/>
        <end position="25"/>
    </location>
</feature>
<reference evidence="3 4" key="1">
    <citation type="journal article" date="2016" name="Nat. Commun.">
        <title>Thousands of microbial genomes shed light on interconnected biogeochemical processes in an aquifer system.</title>
        <authorList>
            <person name="Anantharaman K."/>
            <person name="Brown C.T."/>
            <person name="Hug L.A."/>
            <person name="Sharon I."/>
            <person name="Castelle C.J."/>
            <person name="Probst A.J."/>
            <person name="Thomas B.C."/>
            <person name="Singh A."/>
            <person name="Wilkins M.J."/>
            <person name="Karaoz U."/>
            <person name="Brodie E.L."/>
            <person name="Williams K.H."/>
            <person name="Hubbard S.S."/>
            <person name="Banfield J.F."/>
        </authorList>
    </citation>
    <scope>NUCLEOTIDE SEQUENCE [LARGE SCALE GENOMIC DNA]</scope>
</reference>
<dbReference type="Pfam" id="PF11369">
    <property type="entry name" value="DUF3160"/>
    <property type="match status" value="1"/>
</dbReference>
<keyword evidence="2" id="KW-0812">Transmembrane</keyword>
<organism evidence="3 4">
    <name type="scientific">candidate division WWE3 bacterium RIFCSPHIGHO2_01_FULL_42_13</name>
    <dbReference type="NCBI Taxonomy" id="1802617"/>
    <lineage>
        <taxon>Bacteria</taxon>
        <taxon>Katanobacteria</taxon>
    </lineage>
</organism>
<gene>
    <name evidence="3" type="ORF">A2886_02475</name>
</gene>
<comment type="caution">
    <text evidence="3">The sequence shown here is derived from an EMBL/GenBank/DDBJ whole genome shotgun (WGS) entry which is preliminary data.</text>
</comment>
<evidence type="ECO:0000256" key="2">
    <source>
        <dbReference type="SAM" id="Phobius"/>
    </source>
</evidence>
<sequence length="812" mass="91315">MDSTKEPTPQVPEESIKEQGAGDKNDRSKKKIKAVVLVLALILIGLLAFSYFSKDNMNISIPQSFTADSMFAEFKLASAPFQAKIPAYSINYTELTNLLDFEKDQAAPFSAAQKAALNQDHFFVAPNLDSFYFYGVGPNEPTSRSDDWTYMYENIKGSSRIYEREPQDAVFITSDFLLHVYHRLLEKEFEFIEQTEFYPRLQAMTDSLFSQAVSGYNSAKVGSRDRESFERLIAFFAVPKAILDSAGSTTVELAPGYEDVNLADTGADTDANILNTLESLKSLMPESSYNLAKQELELVLAKNELKSSPIFGQLLTASGLSDLHDYTQYAPRSHYNKNSILRSYFKTMMWYGRSNFALSSSELTGDAVLITAMLAQGNQLENWEAIYAPTSFFVGKSDDLGVYEYSEVMTKLGSVDTNDAESISKVQQELKNYQGPQIMSSAVFGDEVFDLTKEELLQKTKGFRFMGQRFTPDAFIFSSLTQGDELPDPETGEKLPSSTTALMVMNILGSQKAKPLVDQWINQNAPASKNILAKRLSELEQSFSTLTDEDWTQNIYWGWLYTIKSLFTETLDLAGYPEFMKRAAWNTKSLQAALGSWTELKHDTLLYSKQSYAEMGAGGGEPEVPPVPKGYVEPNIQFLDRLIALSGMTRDGLMSRNLLGNEFQWRNEEFIRWLNFLREIAVKELQNEVISDDDFETLRVSPVIFFDRILGPLPNEEQIENNARSALIADVHTDTVNGQILYEATGIPNYIFVAVKDANGTRLTKGLVFSYFEFSGPLTERLTDEAWRELNYKLDKSGVPPSPAWSTTIVKQ</sequence>
<keyword evidence="2" id="KW-0472">Membrane</keyword>
<evidence type="ECO:0000313" key="3">
    <source>
        <dbReference type="EMBL" id="OGC47629.1"/>
    </source>
</evidence>
<evidence type="ECO:0000313" key="4">
    <source>
        <dbReference type="Proteomes" id="UP000176608"/>
    </source>
</evidence>
<evidence type="ECO:0000256" key="1">
    <source>
        <dbReference type="SAM" id="MobiDB-lite"/>
    </source>
</evidence>
<name>A0A1F4URT7_UNCKA</name>
<keyword evidence="2" id="KW-1133">Transmembrane helix</keyword>
<evidence type="ECO:0008006" key="5">
    <source>
        <dbReference type="Google" id="ProtNLM"/>
    </source>
</evidence>
<feature type="transmembrane region" description="Helical" evidence="2">
    <location>
        <begin position="34"/>
        <end position="52"/>
    </location>
</feature>
<dbReference type="STRING" id="1802617.A2886_02475"/>
<dbReference type="InterPro" id="IPR022601">
    <property type="entry name" value="DUF3160"/>
</dbReference>
<proteinExistence type="predicted"/>
<feature type="compositionally biased region" description="Basic and acidic residues" evidence="1">
    <location>
        <begin position="14"/>
        <end position="25"/>
    </location>
</feature>
<dbReference type="EMBL" id="MEVA01000006">
    <property type="protein sequence ID" value="OGC47629.1"/>
    <property type="molecule type" value="Genomic_DNA"/>
</dbReference>